<protein>
    <submittedName>
        <fullName evidence="1">Putative major capsid protein</fullName>
    </submittedName>
</protein>
<gene>
    <name evidence="1" type="primary">TC6_008</name>
</gene>
<dbReference type="EMBL" id="MG676466">
    <property type="protein sequence ID" value="AUG88519.1"/>
    <property type="molecule type" value="Genomic_DNA"/>
</dbReference>
<dbReference type="Pfam" id="PF25209">
    <property type="entry name" value="Phage_capsid_4"/>
    <property type="match status" value="1"/>
</dbReference>
<dbReference type="Proteomes" id="UP000241282">
    <property type="component" value="Segment"/>
</dbReference>
<evidence type="ECO:0000313" key="1">
    <source>
        <dbReference type="EMBL" id="AUG88519.1"/>
    </source>
</evidence>
<proteinExistence type="predicted"/>
<accession>A0A2H5BQA4</accession>
<name>A0A2H5BQA4_9CAUD</name>
<reference evidence="1 2" key="1">
    <citation type="submission" date="2017-12" db="EMBL/GenBank/DDBJ databases">
        <title>Genomic identification of Pseudomonas aeruginosa phage TC6.</title>
        <authorList>
            <person name="Lu S."/>
            <person name="Tang C."/>
            <person name="Deng C."/>
            <person name="Zhang Y."/>
            <person name="Xiao C."/>
        </authorList>
    </citation>
    <scope>NUCLEOTIDE SEQUENCE [LARGE SCALE GENOMIC DNA]</scope>
</reference>
<sequence length="313" mass="35037">MQLTSNTRAFIESEQYSKFILLNLHDGLLPETFYRNVSDFGSGETLHIKTIGSVTLQEAEEDTPLIYNPIETGEITFQITEYKGDAWYVTDDLREDGTDIDRLMAERAAESTRAIQETFETDFLKTGAEYFAANPGPHNVNGFPHVIVSAETNGVFALKHLIAMRLAFDKANVPAEGRVFIVDPVAEATLNGLVTITHDVTEFGKMILESGMARGQRFIMNLYGWDILTSNRLHVANYNDGTTTGNGYVGNLFMCILDDQTKPIMGAWRRMPKSEGERNKDRARDEHVVRCRYGFGIQRLDTLGLLATSATAY</sequence>
<evidence type="ECO:0000313" key="2">
    <source>
        <dbReference type="Proteomes" id="UP000241282"/>
    </source>
</evidence>
<organism evidence="1 2">
    <name type="scientific">Pseudomonas phage TC6</name>
    <dbReference type="NCBI Taxonomy" id="2060947"/>
    <lineage>
        <taxon>Viruses</taxon>
        <taxon>Duplodnaviria</taxon>
        <taxon>Heunggongvirae</taxon>
        <taxon>Uroviricota</taxon>
        <taxon>Caudoviricetes</taxon>
        <taxon>Zobellviridae</taxon>
        <taxon>Paundecimvirus</taxon>
        <taxon>Paundecimvirus PA11</taxon>
    </lineage>
</organism>